<evidence type="ECO:0000313" key="7">
    <source>
        <dbReference type="EMBL" id="OXE44324.1"/>
    </source>
</evidence>
<dbReference type="PANTHER" id="PTHR44688:SF16">
    <property type="entry name" value="DNA-BINDING TRANSCRIPTIONAL ACTIVATOR DEVR_DOSR"/>
    <property type="match status" value="1"/>
</dbReference>
<dbReference type="InterPro" id="IPR036388">
    <property type="entry name" value="WH-like_DNA-bd_sf"/>
</dbReference>
<keyword evidence="8" id="KW-1185">Reference proteome</keyword>
<dbReference type="GO" id="GO:0006355">
    <property type="term" value="P:regulation of DNA-templated transcription"/>
    <property type="evidence" value="ECO:0007669"/>
    <property type="project" value="InterPro"/>
</dbReference>
<keyword evidence="4" id="KW-0597">Phosphoprotein</keyword>
<dbReference type="PANTHER" id="PTHR44688">
    <property type="entry name" value="DNA-BINDING TRANSCRIPTIONAL ACTIVATOR DEVR_DOSR"/>
    <property type="match status" value="1"/>
</dbReference>
<evidence type="ECO:0000259" key="6">
    <source>
        <dbReference type="PROSITE" id="PS50110"/>
    </source>
</evidence>
<evidence type="ECO:0000256" key="3">
    <source>
        <dbReference type="ARBA" id="ARBA00023163"/>
    </source>
</evidence>
<dbReference type="AlphaFoldDB" id="A0A227KCH6"/>
<evidence type="ECO:0000256" key="1">
    <source>
        <dbReference type="ARBA" id="ARBA00023015"/>
    </source>
</evidence>
<keyword evidence="2 7" id="KW-0238">DNA-binding</keyword>
<name>A0A227KCH6_9BURK</name>
<dbReference type="InterPro" id="IPR001789">
    <property type="entry name" value="Sig_transdc_resp-reg_receiver"/>
</dbReference>
<dbReference type="InterPro" id="IPR000792">
    <property type="entry name" value="Tscrpt_reg_LuxR_C"/>
</dbReference>
<dbReference type="PRINTS" id="PR00038">
    <property type="entry name" value="HTHLUXR"/>
</dbReference>
<dbReference type="Pfam" id="PF00072">
    <property type="entry name" value="Response_reg"/>
    <property type="match status" value="1"/>
</dbReference>
<dbReference type="SUPFAM" id="SSF52172">
    <property type="entry name" value="CheY-like"/>
    <property type="match status" value="1"/>
</dbReference>
<dbReference type="CDD" id="cd06170">
    <property type="entry name" value="LuxR_C_like"/>
    <property type="match status" value="1"/>
</dbReference>
<feature type="domain" description="Response regulatory" evidence="6">
    <location>
        <begin position="2"/>
        <end position="116"/>
    </location>
</feature>
<accession>A0A227KCH6</accession>
<dbReference type="EMBL" id="NHMP01000014">
    <property type="protein sequence ID" value="OXE44324.1"/>
    <property type="molecule type" value="Genomic_DNA"/>
</dbReference>
<evidence type="ECO:0000259" key="5">
    <source>
        <dbReference type="PROSITE" id="PS50043"/>
    </source>
</evidence>
<dbReference type="Gene3D" id="1.10.10.10">
    <property type="entry name" value="Winged helix-like DNA-binding domain superfamily/Winged helix DNA-binding domain"/>
    <property type="match status" value="1"/>
</dbReference>
<dbReference type="Gene3D" id="3.40.50.2300">
    <property type="match status" value="1"/>
</dbReference>
<evidence type="ECO:0000256" key="4">
    <source>
        <dbReference type="PROSITE-ProRule" id="PRU00169"/>
    </source>
</evidence>
<organism evidence="7 8">
    <name type="scientific">Turicimonas muris</name>
    <dbReference type="NCBI Taxonomy" id="1796652"/>
    <lineage>
        <taxon>Bacteria</taxon>
        <taxon>Pseudomonadati</taxon>
        <taxon>Pseudomonadota</taxon>
        <taxon>Betaproteobacteria</taxon>
        <taxon>Burkholderiales</taxon>
        <taxon>Sutterellaceae</taxon>
        <taxon>Turicimonas</taxon>
    </lineage>
</organism>
<dbReference type="PROSITE" id="PS50110">
    <property type="entry name" value="RESPONSE_REGULATORY"/>
    <property type="match status" value="1"/>
</dbReference>
<feature type="domain" description="HTH luxR-type" evidence="5">
    <location>
        <begin position="128"/>
        <end position="193"/>
    </location>
</feature>
<evidence type="ECO:0000313" key="8">
    <source>
        <dbReference type="Proteomes" id="UP000214610"/>
    </source>
</evidence>
<dbReference type="SMART" id="SM00421">
    <property type="entry name" value="HTH_LUXR"/>
    <property type="match status" value="1"/>
</dbReference>
<proteinExistence type="predicted"/>
<protein>
    <submittedName>
        <fullName evidence="7">DNA-binding response regulator</fullName>
    </submittedName>
</protein>
<dbReference type="GO" id="GO:0000160">
    <property type="term" value="P:phosphorelay signal transduction system"/>
    <property type="evidence" value="ECO:0007669"/>
    <property type="project" value="InterPro"/>
</dbReference>
<keyword evidence="1" id="KW-0805">Transcription regulation</keyword>
<dbReference type="PROSITE" id="PS50043">
    <property type="entry name" value="HTH_LUXR_2"/>
    <property type="match status" value="1"/>
</dbReference>
<dbReference type="GO" id="GO:0003677">
    <property type="term" value="F:DNA binding"/>
    <property type="evidence" value="ECO:0007669"/>
    <property type="project" value="UniProtKB-KW"/>
</dbReference>
<feature type="modified residue" description="4-aspartylphosphate" evidence="4">
    <location>
        <position position="51"/>
    </location>
</feature>
<reference evidence="8" key="1">
    <citation type="submission" date="2017-05" db="EMBL/GenBank/DDBJ databases">
        <title>Improved OligoMM genomes.</title>
        <authorList>
            <person name="Garzetti D."/>
        </authorList>
    </citation>
    <scope>NUCLEOTIDE SEQUENCE [LARGE SCALE GENOMIC DNA]</scope>
    <source>
        <strain evidence="8">YL45</strain>
    </source>
</reference>
<comment type="caution">
    <text evidence="7">The sequence shown here is derived from an EMBL/GenBank/DDBJ whole genome shotgun (WGS) entry which is preliminary data.</text>
</comment>
<dbReference type="Pfam" id="PF00196">
    <property type="entry name" value="GerE"/>
    <property type="match status" value="1"/>
</dbReference>
<evidence type="ECO:0000256" key="2">
    <source>
        <dbReference type="ARBA" id="ARBA00023125"/>
    </source>
</evidence>
<gene>
    <name evidence="7" type="ORF">ADH67_12665</name>
</gene>
<keyword evidence="3" id="KW-0804">Transcription</keyword>
<dbReference type="SMART" id="SM00448">
    <property type="entry name" value="REC"/>
    <property type="match status" value="1"/>
</dbReference>
<dbReference type="Proteomes" id="UP000214610">
    <property type="component" value="Unassembled WGS sequence"/>
</dbReference>
<sequence length="196" mass="22065">MVVRIVDDDEELLTSFRFLLEGEGWFVRIYNSAESFLEKDNFNVPGCAIVDIRMNGMNGLELQDTLNARGIKLPLIFLSGHGTIEDVVDTLQSGAVTFLSKPASLEKLREAISKAMDCASEINEQKSDIRNWHSLTGKEKEVARLVSQGLLNKQIAGELGIAERTVQTHRTMVYRKLDAKNNIEVYKILNRLNLIN</sequence>
<dbReference type="InterPro" id="IPR011006">
    <property type="entry name" value="CheY-like_superfamily"/>
</dbReference>